<evidence type="ECO:0008006" key="4">
    <source>
        <dbReference type="Google" id="ProtNLM"/>
    </source>
</evidence>
<feature type="signal peptide" evidence="1">
    <location>
        <begin position="1"/>
        <end position="24"/>
    </location>
</feature>
<dbReference type="SUPFAM" id="SSF49464">
    <property type="entry name" value="Carboxypeptidase regulatory domain-like"/>
    <property type="match status" value="2"/>
</dbReference>
<accession>A0ABP8HQF5</accession>
<dbReference type="PROSITE" id="PS51257">
    <property type="entry name" value="PROKAR_LIPOPROTEIN"/>
    <property type="match status" value="1"/>
</dbReference>
<evidence type="ECO:0000256" key="1">
    <source>
        <dbReference type="SAM" id="SignalP"/>
    </source>
</evidence>
<keyword evidence="1" id="KW-0732">Signal</keyword>
<dbReference type="Gene3D" id="2.60.40.1120">
    <property type="entry name" value="Carboxypeptidase-like, regulatory domain"/>
    <property type="match status" value="1"/>
</dbReference>
<dbReference type="InterPro" id="IPR008969">
    <property type="entry name" value="CarboxyPept-like_regulatory"/>
</dbReference>
<sequence length="599" mass="62089">MRLNTKAASLLALTAALFLGSCQKEVGHIGSPDPQPVLPTPITATLSGNVVDENGAPASGVTVKVGGRTVSTDNRGYFRLTGAALDKNQSLVTAEKSGYFKAYRSFAATSGANQVMIKLLPRTVAGNVDAVAGGEASLANGSKVALPAGGIVNAATGAAYTGSVKVYAAYIDPTAADFGGTVPGSLMANDKTGKRVVLTSYGMLAVELEGASGEKLQIKSGAKARLTTVIPAAGTASAPASIPMWYVDETTGIWKEEGSATKQGNAYVGEVPHFSFWNCDVPENFVNLSLTLKTNDNAPLVNARVRLTRTGQYSSSANGFTDSLGQVSGAVPINAPLQLEVLDECGNVVYTQNVGPFSQNTTLPAITVTPSGQAFSTISGKLLDCNNAPVTNGYAIIAVNNLVRYVATDAQGRYSTNVLTCTGSNVTVSVVGVDNSTQQQSSGTSAAYASPATSVADISICNGTSTAQFINFQLDGTSYSITSTATSDSLTYFSMPDSSGGSARSYIMGSRRPGAGNNDNISFMFFHSANPVPGPFNMMNIQVNNYQQNVMIQPSTVTVTAFPTVVGTFIEGSFTGSFREGGATPTHTVSGTFRLRKTF</sequence>
<dbReference type="RefSeq" id="WP_345257950.1">
    <property type="nucleotide sequence ID" value="NZ_BAABGY010000016.1"/>
</dbReference>
<proteinExistence type="predicted"/>
<name>A0ABP8HQF5_9BACT</name>
<protein>
    <recommendedName>
        <fullName evidence="4">Carboxypeptidase regulatory-like domain-containing protein</fullName>
    </recommendedName>
</protein>
<dbReference type="EMBL" id="BAABGY010000016">
    <property type="protein sequence ID" value="GAA4342691.1"/>
    <property type="molecule type" value="Genomic_DNA"/>
</dbReference>
<reference evidence="3" key="1">
    <citation type="journal article" date="2019" name="Int. J. Syst. Evol. Microbiol.">
        <title>The Global Catalogue of Microorganisms (GCM) 10K type strain sequencing project: providing services to taxonomists for standard genome sequencing and annotation.</title>
        <authorList>
            <consortium name="The Broad Institute Genomics Platform"/>
            <consortium name="The Broad Institute Genome Sequencing Center for Infectious Disease"/>
            <person name="Wu L."/>
            <person name="Ma J."/>
        </authorList>
    </citation>
    <scope>NUCLEOTIDE SEQUENCE [LARGE SCALE GENOMIC DNA]</scope>
    <source>
        <strain evidence="3">JCM 17919</strain>
    </source>
</reference>
<comment type="caution">
    <text evidence="2">The sequence shown here is derived from an EMBL/GenBank/DDBJ whole genome shotgun (WGS) entry which is preliminary data.</text>
</comment>
<keyword evidence="3" id="KW-1185">Reference proteome</keyword>
<feature type="chain" id="PRO_5045549263" description="Carboxypeptidase regulatory-like domain-containing protein" evidence="1">
    <location>
        <begin position="25"/>
        <end position="599"/>
    </location>
</feature>
<gene>
    <name evidence="2" type="ORF">GCM10023184_42360</name>
</gene>
<evidence type="ECO:0000313" key="3">
    <source>
        <dbReference type="Proteomes" id="UP001501725"/>
    </source>
</evidence>
<evidence type="ECO:0000313" key="2">
    <source>
        <dbReference type="EMBL" id="GAA4342691.1"/>
    </source>
</evidence>
<organism evidence="2 3">
    <name type="scientific">Flaviaesturariibacter amylovorans</name>
    <dbReference type="NCBI Taxonomy" id="1084520"/>
    <lineage>
        <taxon>Bacteria</taxon>
        <taxon>Pseudomonadati</taxon>
        <taxon>Bacteroidota</taxon>
        <taxon>Chitinophagia</taxon>
        <taxon>Chitinophagales</taxon>
        <taxon>Chitinophagaceae</taxon>
        <taxon>Flaviaestuariibacter</taxon>
    </lineage>
</organism>
<dbReference type="Proteomes" id="UP001501725">
    <property type="component" value="Unassembled WGS sequence"/>
</dbReference>